<dbReference type="RefSeq" id="XP_028877739.1">
    <property type="nucleotide sequence ID" value="XM_029030937.1"/>
</dbReference>
<accession>A0A1X0NGU1</accession>
<protein>
    <recommendedName>
        <fullName evidence="6">Surface protease GP63</fullName>
    </recommendedName>
</protein>
<keyword evidence="3" id="KW-0732">Signal</keyword>
<dbReference type="VEuPathDB" id="TriTrypDB:TM35_000601040"/>
<dbReference type="Proteomes" id="UP000192257">
    <property type="component" value="Unassembled WGS sequence"/>
</dbReference>
<comment type="caution">
    <text evidence="4">The sequence shown here is derived from an EMBL/GenBank/DDBJ whole genome shotgun (WGS) entry which is preliminary data.</text>
</comment>
<feature type="compositionally biased region" description="Low complexity" evidence="1">
    <location>
        <begin position="80"/>
        <end position="90"/>
    </location>
</feature>
<dbReference type="GeneID" id="39990717"/>
<evidence type="ECO:0000313" key="4">
    <source>
        <dbReference type="EMBL" id="ORC83673.1"/>
    </source>
</evidence>
<feature type="chain" id="PRO_5012055056" description="Surface protease GP63" evidence="3">
    <location>
        <begin position="19"/>
        <end position="122"/>
    </location>
</feature>
<feature type="transmembrane region" description="Helical" evidence="2">
    <location>
        <begin position="104"/>
        <end position="121"/>
    </location>
</feature>
<feature type="region of interest" description="Disordered" evidence="1">
    <location>
        <begin position="25"/>
        <end position="102"/>
    </location>
</feature>
<feature type="compositionally biased region" description="Low complexity" evidence="1">
    <location>
        <begin position="25"/>
        <end position="40"/>
    </location>
</feature>
<sequence>MQLRRVLYFLALIMSVASVCVATGAAGNSGTSSSASSNSADECPPPPESDAGIVRDTPRDPNTVCAAQRPAAGGNGSGGTASAESGTTSTQKGNTESSSISSSVWMRVSLLIVVTLACILVC</sequence>
<name>A0A1X0NGU1_9TRYP</name>
<dbReference type="EMBL" id="NBCO01000060">
    <property type="protein sequence ID" value="ORC83673.1"/>
    <property type="molecule type" value="Genomic_DNA"/>
</dbReference>
<organism evidence="4 5">
    <name type="scientific">Trypanosoma theileri</name>
    <dbReference type="NCBI Taxonomy" id="67003"/>
    <lineage>
        <taxon>Eukaryota</taxon>
        <taxon>Discoba</taxon>
        <taxon>Euglenozoa</taxon>
        <taxon>Kinetoplastea</taxon>
        <taxon>Metakinetoplastina</taxon>
        <taxon>Trypanosomatida</taxon>
        <taxon>Trypanosomatidae</taxon>
        <taxon>Trypanosoma</taxon>
    </lineage>
</organism>
<evidence type="ECO:0000256" key="3">
    <source>
        <dbReference type="SAM" id="SignalP"/>
    </source>
</evidence>
<keyword evidence="2" id="KW-1133">Transmembrane helix</keyword>
<evidence type="ECO:0000256" key="2">
    <source>
        <dbReference type="SAM" id="Phobius"/>
    </source>
</evidence>
<gene>
    <name evidence="4" type="ORF">TM35_000601040</name>
</gene>
<reference evidence="4 5" key="1">
    <citation type="submission" date="2017-03" db="EMBL/GenBank/DDBJ databases">
        <title>An alternative strategy for trypanosome survival in the mammalian bloodstream revealed through genome and transcriptome analysis of the ubiquitous bovine parasite Trypanosoma (Megatrypanum) theileri.</title>
        <authorList>
            <person name="Kelly S."/>
            <person name="Ivens A."/>
            <person name="Mott A."/>
            <person name="O'Neill E."/>
            <person name="Emms D."/>
            <person name="Macleod O."/>
            <person name="Voorheis P."/>
            <person name="Matthews J."/>
            <person name="Matthews K."/>
            <person name="Carrington M."/>
        </authorList>
    </citation>
    <scope>NUCLEOTIDE SEQUENCE [LARGE SCALE GENOMIC DNA]</scope>
    <source>
        <strain evidence="4">Edinburgh</strain>
    </source>
</reference>
<dbReference type="AlphaFoldDB" id="A0A1X0NGU1"/>
<keyword evidence="5" id="KW-1185">Reference proteome</keyword>
<proteinExistence type="predicted"/>
<feature type="signal peptide" evidence="3">
    <location>
        <begin position="1"/>
        <end position="18"/>
    </location>
</feature>
<keyword evidence="2" id="KW-0812">Transmembrane</keyword>
<evidence type="ECO:0000256" key="1">
    <source>
        <dbReference type="SAM" id="MobiDB-lite"/>
    </source>
</evidence>
<evidence type="ECO:0008006" key="6">
    <source>
        <dbReference type="Google" id="ProtNLM"/>
    </source>
</evidence>
<evidence type="ECO:0000313" key="5">
    <source>
        <dbReference type="Proteomes" id="UP000192257"/>
    </source>
</evidence>
<keyword evidence="2" id="KW-0472">Membrane</keyword>